<keyword evidence="2" id="KW-1185">Reference proteome</keyword>
<name>A0A445C066_ARAHY</name>
<proteinExistence type="predicted"/>
<dbReference type="EMBL" id="SDMP01000008">
    <property type="protein sequence ID" value="RYR44166.1"/>
    <property type="molecule type" value="Genomic_DNA"/>
</dbReference>
<reference evidence="1 2" key="1">
    <citation type="submission" date="2019-01" db="EMBL/GenBank/DDBJ databases">
        <title>Sequencing of cultivated peanut Arachis hypogaea provides insights into genome evolution and oil improvement.</title>
        <authorList>
            <person name="Chen X."/>
        </authorList>
    </citation>
    <scope>NUCLEOTIDE SEQUENCE [LARGE SCALE GENOMIC DNA]</scope>
    <source>
        <strain evidence="2">cv. Fuhuasheng</strain>
        <tissue evidence="1">Leaves</tissue>
    </source>
</reference>
<dbReference type="AlphaFoldDB" id="A0A445C066"/>
<comment type="caution">
    <text evidence="1">The sequence shown here is derived from an EMBL/GenBank/DDBJ whole genome shotgun (WGS) entry which is preliminary data.</text>
</comment>
<protein>
    <submittedName>
        <fullName evidence="1">Uncharacterized protein</fullName>
    </submittedName>
</protein>
<dbReference type="Proteomes" id="UP000289738">
    <property type="component" value="Chromosome A08"/>
</dbReference>
<accession>A0A445C066</accession>
<organism evidence="1 2">
    <name type="scientific">Arachis hypogaea</name>
    <name type="common">Peanut</name>
    <dbReference type="NCBI Taxonomy" id="3818"/>
    <lineage>
        <taxon>Eukaryota</taxon>
        <taxon>Viridiplantae</taxon>
        <taxon>Streptophyta</taxon>
        <taxon>Embryophyta</taxon>
        <taxon>Tracheophyta</taxon>
        <taxon>Spermatophyta</taxon>
        <taxon>Magnoliopsida</taxon>
        <taxon>eudicotyledons</taxon>
        <taxon>Gunneridae</taxon>
        <taxon>Pentapetalae</taxon>
        <taxon>rosids</taxon>
        <taxon>fabids</taxon>
        <taxon>Fabales</taxon>
        <taxon>Fabaceae</taxon>
        <taxon>Papilionoideae</taxon>
        <taxon>50 kb inversion clade</taxon>
        <taxon>dalbergioids sensu lato</taxon>
        <taxon>Dalbergieae</taxon>
        <taxon>Pterocarpus clade</taxon>
        <taxon>Arachis</taxon>
    </lineage>
</organism>
<gene>
    <name evidence="1" type="ORF">Ahy_A08g040549</name>
</gene>
<evidence type="ECO:0000313" key="1">
    <source>
        <dbReference type="EMBL" id="RYR44166.1"/>
    </source>
</evidence>
<evidence type="ECO:0000313" key="2">
    <source>
        <dbReference type="Proteomes" id="UP000289738"/>
    </source>
</evidence>
<sequence>MDAVSIKNKEYLESVLEEQEDKDNNTQYVKTSKYDKPLKAFTLMDIGLYATILKSHVLPAEMWAPFHKKFSVANKKVFNIDLIFRKPIRLKIFADQTTWLRVLKSYLPEKDVLFEFDVFLSNPWTTNQVY</sequence>